<gene>
    <name evidence="3" type="ORF">SCABRO_01634</name>
</gene>
<evidence type="ECO:0000256" key="1">
    <source>
        <dbReference type="SAM" id="Phobius"/>
    </source>
</evidence>
<dbReference type="NCBIfam" id="TIGR04430">
    <property type="entry name" value="OM_asym_MlaD"/>
    <property type="match status" value="1"/>
</dbReference>
<name>A0A0B0EKQ2_9BACT</name>
<dbReference type="eggNOG" id="COG1463">
    <property type="taxonomic scope" value="Bacteria"/>
</dbReference>
<dbReference type="InterPro" id="IPR003399">
    <property type="entry name" value="Mce/MlaD"/>
</dbReference>
<dbReference type="Proteomes" id="UP000030652">
    <property type="component" value="Unassembled WGS sequence"/>
</dbReference>
<dbReference type="PANTHER" id="PTHR33371">
    <property type="entry name" value="INTERMEMBRANE PHOSPHOLIPID TRANSPORT SYSTEM BINDING PROTEIN MLAD-RELATED"/>
    <property type="match status" value="1"/>
</dbReference>
<keyword evidence="1" id="KW-1133">Transmembrane helix</keyword>
<evidence type="ECO:0000259" key="2">
    <source>
        <dbReference type="Pfam" id="PF02470"/>
    </source>
</evidence>
<accession>A0A0B0EKQ2</accession>
<dbReference type="InterPro" id="IPR030970">
    <property type="entry name" value="ABC_MlaD"/>
</dbReference>
<keyword evidence="1" id="KW-0472">Membrane</keyword>
<protein>
    <submittedName>
        <fullName evidence="3">ABC-transporter component</fullName>
    </submittedName>
</protein>
<feature type="transmembrane region" description="Helical" evidence="1">
    <location>
        <begin position="6"/>
        <end position="28"/>
    </location>
</feature>
<keyword evidence="1" id="KW-0812">Transmembrane</keyword>
<dbReference type="InterPro" id="IPR052336">
    <property type="entry name" value="MlaD_Phospholipid_Transporter"/>
</dbReference>
<proteinExistence type="predicted"/>
<dbReference type="EMBL" id="JRYO01000115">
    <property type="protein sequence ID" value="KHE92601.1"/>
    <property type="molecule type" value="Genomic_DNA"/>
</dbReference>
<evidence type="ECO:0000313" key="4">
    <source>
        <dbReference type="Proteomes" id="UP000030652"/>
    </source>
</evidence>
<dbReference type="Pfam" id="PF02470">
    <property type="entry name" value="MlaD"/>
    <property type="match status" value="1"/>
</dbReference>
<sequence>MKKFGVEMAVGIFIIAGLLCLAYISIYLGKINFFGTGSDTYEVKAVFSSVTGLKKDTDVQIAGVNVGKVTNIILDNYVAIVDIKIRNDIKLQDDCIASINTMGLLGDAYIEISPGGSDVIIPPGGKIRETVPPIDLKKLIGNIAFGKVE</sequence>
<organism evidence="3 4">
    <name type="scientific">Candidatus Scalindua brodae</name>
    <dbReference type="NCBI Taxonomy" id="237368"/>
    <lineage>
        <taxon>Bacteria</taxon>
        <taxon>Pseudomonadati</taxon>
        <taxon>Planctomycetota</taxon>
        <taxon>Candidatus Brocadiia</taxon>
        <taxon>Candidatus Brocadiales</taxon>
        <taxon>Candidatus Scalinduaceae</taxon>
        <taxon>Candidatus Scalindua</taxon>
    </lineage>
</organism>
<evidence type="ECO:0000313" key="3">
    <source>
        <dbReference type="EMBL" id="KHE92601.1"/>
    </source>
</evidence>
<reference evidence="3 4" key="1">
    <citation type="submission" date="2014-10" db="EMBL/GenBank/DDBJ databases">
        <title>Draft genome of anammox bacterium scalindua brodae, obtained using differential coverage binning of sequence data from two enrichment reactors.</title>
        <authorList>
            <person name="Speth D.R."/>
            <person name="Russ L."/>
            <person name="Kartal B."/>
            <person name="Op den Camp H.J."/>
            <person name="Dutilh B.E."/>
            <person name="Jetten M.S."/>
        </authorList>
    </citation>
    <scope>NUCLEOTIDE SEQUENCE [LARGE SCALE GENOMIC DNA]</scope>
    <source>
        <strain evidence="3">RU1</strain>
    </source>
</reference>
<comment type="caution">
    <text evidence="3">The sequence shown here is derived from an EMBL/GenBank/DDBJ whole genome shotgun (WGS) entry which is preliminary data.</text>
</comment>
<dbReference type="PANTHER" id="PTHR33371:SF4">
    <property type="entry name" value="INTERMEMBRANE PHOSPHOLIPID TRANSPORT SYSTEM BINDING PROTEIN MLAD"/>
    <property type="match status" value="1"/>
</dbReference>
<dbReference type="AlphaFoldDB" id="A0A0B0EKQ2"/>
<dbReference type="GO" id="GO:0015914">
    <property type="term" value="P:phospholipid transport"/>
    <property type="evidence" value="ECO:0007669"/>
    <property type="project" value="InterPro"/>
</dbReference>
<feature type="domain" description="Mce/MlaD" evidence="2">
    <location>
        <begin position="40"/>
        <end position="115"/>
    </location>
</feature>